<evidence type="ECO:0000256" key="10">
    <source>
        <dbReference type="ARBA" id="ARBA00022832"/>
    </source>
</evidence>
<feature type="transmembrane region" description="Helical" evidence="17">
    <location>
        <begin position="41"/>
        <end position="62"/>
    </location>
</feature>
<comment type="subcellular location">
    <subcellularLocation>
        <location evidence="2">Membrane</location>
        <topology evidence="2">Multi-pass membrane protein</topology>
    </subcellularLocation>
    <subcellularLocation>
        <location evidence="1">Vacuole</location>
    </subcellularLocation>
</comment>
<dbReference type="EMBL" id="JAUIZM010000005">
    <property type="protein sequence ID" value="KAK1385928.1"/>
    <property type="molecule type" value="Genomic_DNA"/>
</dbReference>
<proteinExistence type="inferred from homology"/>
<dbReference type="GO" id="GO:0005773">
    <property type="term" value="C:vacuole"/>
    <property type="evidence" value="ECO:0007669"/>
    <property type="project" value="UniProtKB-SubCell"/>
</dbReference>
<evidence type="ECO:0000259" key="18">
    <source>
        <dbReference type="Pfam" id="PF03088"/>
    </source>
</evidence>
<evidence type="ECO:0000256" key="3">
    <source>
        <dbReference type="ARBA" id="ARBA00005194"/>
    </source>
</evidence>
<dbReference type="Gene3D" id="2.120.10.30">
    <property type="entry name" value="TolB, C-terminal domain"/>
    <property type="match status" value="1"/>
</dbReference>
<evidence type="ECO:0000256" key="14">
    <source>
        <dbReference type="ARBA" id="ARBA00023160"/>
    </source>
</evidence>
<reference evidence="19" key="2">
    <citation type="submission" date="2023-05" db="EMBL/GenBank/DDBJ databases">
        <authorList>
            <person name="Schelkunov M.I."/>
        </authorList>
    </citation>
    <scope>NUCLEOTIDE SEQUENCE</scope>
    <source>
        <strain evidence="19">Hsosn_3</strain>
        <tissue evidence="19">Leaf</tissue>
    </source>
</reference>
<sequence length="271" mass="30296">MEVQENTSIFIIFVAWCTTEVVRYPNYALNCFGTSPYVLTYLRYTLFIVLYPTGFVGELWLMYKALPFIKKKNLYEGLFAGLPFSYSGIVLGLLKVNEDGASVLASQFNGTQISFADDAKPYDPSTNETSLVLDNLAIANGVALSRNEDYLIVCETWKFRCLKYWLKDEILRGKTEIFIDNLPGAPDNINLAPDGSLHLLMTFPRLIKLIDPTRTSATVVNVGDDGKIVRVLDDHSAKVVSFVTSALEFEGNLYLGSLNNDFIGKLPLKKT</sequence>
<evidence type="ECO:0000313" key="20">
    <source>
        <dbReference type="Proteomes" id="UP001237642"/>
    </source>
</evidence>
<dbReference type="EC" id="4.2.1.134" evidence="6"/>
<dbReference type="GO" id="GO:0102158">
    <property type="term" value="F:very-long-chain (3R)-3-hydroxyacyl-CoA dehydratase activity"/>
    <property type="evidence" value="ECO:0007669"/>
    <property type="project" value="UniProtKB-EC"/>
</dbReference>
<evidence type="ECO:0000256" key="17">
    <source>
        <dbReference type="SAM" id="Phobius"/>
    </source>
</evidence>
<evidence type="ECO:0000256" key="9">
    <source>
        <dbReference type="ARBA" id="ARBA00022692"/>
    </source>
</evidence>
<keyword evidence="7" id="KW-0444">Lipid biosynthesis</keyword>
<evidence type="ECO:0000256" key="11">
    <source>
        <dbReference type="ARBA" id="ARBA00022989"/>
    </source>
</evidence>
<keyword evidence="16" id="KW-0456">Lyase</keyword>
<feature type="transmembrane region" description="Helical" evidence="17">
    <location>
        <begin position="74"/>
        <end position="94"/>
    </location>
</feature>
<evidence type="ECO:0000256" key="13">
    <source>
        <dbReference type="ARBA" id="ARBA00023136"/>
    </source>
</evidence>
<comment type="caution">
    <text evidence="19">The sequence shown here is derived from an EMBL/GenBank/DDBJ whole genome shotgun (WGS) entry which is preliminary data.</text>
</comment>
<dbReference type="InterPro" id="IPR018119">
    <property type="entry name" value="Strictosidine_synth_cons-reg"/>
</dbReference>
<evidence type="ECO:0000256" key="1">
    <source>
        <dbReference type="ARBA" id="ARBA00004116"/>
    </source>
</evidence>
<name>A0AAD8IIQ9_9APIA</name>
<dbReference type="Proteomes" id="UP001237642">
    <property type="component" value="Unassembled WGS sequence"/>
</dbReference>
<reference evidence="19" key="1">
    <citation type="submission" date="2023-02" db="EMBL/GenBank/DDBJ databases">
        <title>Genome of toxic invasive species Heracleum sosnowskyi carries increased number of genes despite the absence of recent whole-genome duplications.</title>
        <authorList>
            <person name="Schelkunov M."/>
            <person name="Shtratnikova V."/>
            <person name="Makarenko M."/>
            <person name="Klepikova A."/>
            <person name="Omelchenko D."/>
            <person name="Novikova G."/>
            <person name="Obukhova E."/>
            <person name="Bogdanov V."/>
            <person name="Penin A."/>
            <person name="Logacheva M."/>
        </authorList>
    </citation>
    <scope>NUCLEOTIDE SEQUENCE</scope>
    <source>
        <strain evidence="19">Hsosn_3</strain>
        <tissue evidence="19">Leaf</tissue>
    </source>
</reference>
<keyword evidence="8" id="KW-0926">Vacuole</keyword>
<dbReference type="Pfam" id="PF04387">
    <property type="entry name" value="PTPLA"/>
    <property type="match status" value="1"/>
</dbReference>
<gene>
    <name evidence="19" type="ORF">POM88_023663</name>
</gene>
<keyword evidence="20" id="KW-1185">Reference proteome</keyword>
<evidence type="ECO:0000256" key="8">
    <source>
        <dbReference type="ARBA" id="ARBA00022554"/>
    </source>
</evidence>
<dbReference type="SUPFAM" id="SSF63829">
    <property type="entry name" value="Calcium-dependent phosphotriesterase"/>
    <property type="match status" value="1"/>
</dbReference>
<feature type="domain" description="Strictosidine synthase conserved region" evidence="18">
    <location>
        <begin position="122"/>
        <end position="168"/>
    </location>
</feature>
<evidence type="ECO:0000256" key="2">
    <source>
        <dbReference type="ARBA" id="ARBA00004141"/>
    </source>
</evidence>
<evidence type="ECO:0000256" key="5">
    <source>
        <dbReference type="ARBA" id="ARBA00009191"/>
    </source>
</evidence>
<keyword evidence="10" id="KW-0276">Fatty acid metabolism</keyword>
<accession>A0AAD8IIQ9</accession>
<keyword evidence="9 17" id="KW-0812">Transmembrane</keyword>
<dbReference type="GO" id="GO:0016787">
    <property type="term" value="F:hydrolase activity"/>
    <property type="evidence" value="ECO:0007669"/>
    <property type="project" value="TreeGrafter"/>
</dbReference>
<dbReference type="InterPro" id="IPR007482">
    <property type="entry name" value="Tyr_Pase-like_PTPLA"/>
</dbReference>
<dbReference type="GO" id="GO:0006633">
    <property type="term" value="P:fatty acid biosynthetic process"/>
    <property type="evidence" value="ECO:0007669"/>
    <property type="project" value="UniProtKB-KW"/>
</dbReference>
<keyword evidence="13 17" id="KW-0472">Membrane</keyword>
<evidence type="ECO:0000256" key="7">
    <source>
        <dbReference type="ARBA" id="ARBA00022516"/>
    </source>
</evidence>
<comment type="similarity">
    <text evidence="5">Belongs to the strictosidine synthase family.</text>
</comment>
<dbReference type="InterPro" id="IPR011042">
    <property type="entry name" value="6-blade_b-propeller_TolB-like"/>
</dbReference>
<evidence type="ECO:0000256" key="6">
    <source>
        <dbReference type="ARBA" id="ARBA00013122"/>
    </source>
</evidence>
<evidence type="ECO:0000313" key="19">
    <source>
        <dbReference type="EMBL" id="KAK1385928.1"/>
    </source>
</evidence>
<evidence type="ECO:0000256" key="4">
    <source>
        <dbReference type="ARBA" id="ARBA00007811"/>
    </source>
</evidence>
<dbReference type="PANTHER" id="PTHR10426">
    <property type="entry name" value="STRICTOSIDINE SYNTHASE-RELATED"/>
    <property type="match status" value="1"/>
</dbReference>
<evidence type="ECO:0000256" key="15">
    <source>
        <dbReference type="ARBA" id="ARBA00023180"/>
    </source>
</evidence>
<evidence type="ECO:0000256" key="12">
    <source>
        <dbReference type="ARBA" id="ARBA00023098"/>
    </source>
</evidence>
<dbReference type="GO" id="GO:0012505">
    <property type="term" value="C:endomembrane system"/>
    <property type="evidence" value="ECO:0007669"/>
    <property type="project" value="TreeGrafter"/>
</dbReference>
<keyword evidence="14" id="KW-0275">Fatty acid biosynthesis</keyword>
<dbReference type="Pfam" id="PF03088">
    <property type="entry name" value="Str_synth"/>
    <property type="match status" value="1"/>
</dbReference>
<dbReference type="AlphaFoldDB" id="A0AAD8IIQ9"/>
<keyword evidence="15" id="KW-0325">Glycoprotein</keyword>
<comment type="similarity">
    <text evidence="4">Belongs to the very long-chain fatty acids dehydratase HACD family.</text>
</comment>
<organism evidence="19 20">
    <name type="scientific">Heracleum sosnowskyi</name>
    <dbReference type="NCBI Taxonomy" id="360622"/>
    <lineage>
        <taxon>Eukaryota</taxon>
        <taxon>Viridiplantae</taxon>
        <taxon>Streptophyta</taxon>
        <taxon>Embryophyta</taxon>
        <taxon>Tracheophyta</taxon>
        <taxon>Spermatophyta</taxon>
        <taxon>Magnoliopsida</taxon>
        <taxon>eudicotyledons</taxon>
        <taxon>Gunneridae</taxon>
        <taxon>Pentapetalae</taxon>
        <taxon>asterids</taxon>
        <taxon>campanulids</taxon>
        <taxon>Apiales</taxon>
        <taxon>Apiaceae</taxon>
        <taxon>Apioideae</taxon>
        <taxon>apioid superclade</taxon>
        <taxon>Tordylieae</taxon>
        <taxon>Tordyliinae</taxon>
        <taxon>Heracleum</taxon>
    </lineage>
</organism>
<dbReference type="GO" id="GO:0016020">
    <property type="term" value="C:membrane"/>
    <property type="evidence" value="ECO:0007669"/>
    <property type="project" value="UniProtKB-SubCell"/>
</dbReference>
<protein>
    <recommendedName>
        <fullName evidence="6">very-long-chain (3R)-3-hydroxyacyl-CoA dehydratase</fullName>
        <ecNumber evidence="6">4.2.1.134</ecNumber>
    </recommendedName>
</protein>
<evidence type="ECO:0000256" key="16">
    <source>
        <dbReference type="ARBA" id="ARBA00023239"/>
    </source>
</evidence>
<dbReference type="PANTHER" id="PTHR10426:SF68">
    <property type="entry name" value="OS07G0614000 PROTEIN"/>
    <property type="match status" value="1"/>
</dbReference>
<keyword evidence="12" id="KW-0443">Lipid metabolism</keyword>
<keyword evidence="11 17" id="KW-1133">Transmembrane helix</keyword>
<comment type="pathway">
    <text evidence="3">Lipid metabolism; fatty acid biosynthesis.</text>
</comment>